<dbReference type="GO" id="GO:0002161">
    <property type="term" value="F:aminoacyl-tRNA deacylase activity"/>
    <property type="evidence" value="ECO:0007669"/>
    <property type="project" value="InterPro"/>
</dbReference>
<reference evidence="1" key="1">
    <citation type="submission" date="2013-10" db="EMBL/GenBank/DDBJ databases">
        <title>Genomic analysis of the causative agents of coccidiosis in chickens.</title>
        <authorList>
            <person name="Reid A.J."/>
            <person name="Blake D."/>
            <person name="Billington K."/>
            <person name="Browne H."/>
            <person name="Dunn M."/>
            <person name="Hung S."/>
            <person name="Kawahara F."/>
            <person name="Miranda-Saavedra D."/>
            <person name="Mourier T."/>
            <person name="Nagra H."/>
            <person name="Otto T.D."/>
            <person name="Rawlings N."/>
            <person name="Sanchez A."/>
            <person name="Sanders M."/>
            <person name="Subramaniam C."/>
            <person name="Tay Y."/>
            <person name="Dear P."/>
            <person name="Doerig C."/>
            <person name="Gruber A."/>
            <person name="Parkinson J."/>
            <person name="Shirley M."/>
            <person name="Wan K.L."/>
            <person name="Berriman M."/>
            <person name="Tomley F."/>
            <person name="Pain A."/>
        </authorList>
    </citation>
    <scope>NUCLEOTIDE SEQUENCE</scope>
    <source>
        <strain evidence="1">Houghton</strain>
    </source>
</reference>
<dbReference type="GeneID" id="25274559"/>
<accession>U6GPK1</accession>
<keyword evidence="2" id="KW-1185">Reference proteome</keyword>
<proteinExistence type="predicted"/>
<dbReference type="CDD" id="cd04332">
    <property type="entry name" value="YbaK_like"/>
    <property type="match status" value="1"/>
</dbReference>
<dbReference type="GO" id="GO:0004812">
    <property type="term" value="F:aminoacyl-tRNA ligase activity"/>
    <property type="evidence" value="ECO:0007669"/>
    <property type="project" value="UniProtKB-KW"/>
</dbReference>
<evidence type="ECO:0000313" key="2">
    <source>
        <dbReference type="Proteomes" id="UP000018050"/>
    </source>
</evidence>
<keyword evidence="1" id="KW-0030">Aminoacyl-tRNA synthetase</keyword>
<name>U6GPK1_EIMAC</name>
<reference evidence="1" key="2">
    <citation type="submission" date="2013-10" db="EMBL/GenBank/DDBJ databases">
        <authorList>
            <person name="Aslett M."/>
        </authorList>
    </citation>
    <scope>NUCLEOTIDE SEQUENCE</scope>
    <source>
        <strain evidence="1">Houghton</strain>
    </source>
</reference>
<dbReference type="Gene3D" id="3.90.960.10">
    <property type="entry name" value="YbaK/aminoacyl-tRNA synthetase-associated domain"/>
    <property type="match status" value="1"/>
</dbReference>
<evidence type="ECO:0000313" key="1">
    <source>
        <dbReference type="EMBL" id="CDI82115.1"/>
    </source>
</evidence>
<dbReference type="InterPro" id="IPR036754">
    <property type="entry name" value="YbaK/aa-tRNA-synt-asso_dom_sf"/>
</dbReference>
<protein>
    <submittedName>
        <fullName evidence="1">YbaK / prolyl-tRNA synthetases associated domain containing protein, putative</fullName>
    </submittedName>
</protein>
<gene>
    <name evidence="1" type="ORF">EAH_00064890</name>
</gene>
<dbReference type="PANTHER" id="PTHR30411:SF4">
    <property type="entry name" value="YBAK_AMINOACYL-TRNA SYNTHETASE-ASSOCIATED DOMAIN-CONTAINING PROTEIN"/>
    <property type="match status" value="1"/>
</dbReference>
<dbReference type="RefSeq" id="XP_013248370.1">
    <property type="nucleotide sequence ID" value="XM_013392916.1"/>
</dbReference>
<dbReference type="PANTHER" id="PTHR30411">
    <property type="entry name" value="CYTOPLASMIC PROTEIN"/>
    <property type="match status" value="1"/>
</dbReference>
<sequence>PEDRLNSRYYLVVLQSQDKLNGERVKDLIKAENAKVGRRLGNKKLNFNFCQSFEALTGFKRNGVTPFNCRTSIPVIISLKLFSIQHSRVFLGGGAPDLKIEVPLIDLVRLTNPIVGIVS</sequence>
<organism evidence="1 2">
    <name type="scientific">Eimeria acervulina</name>
    <name type="common">Coccidian parasite</name>
    <dbReference type="NCBI Taxonomy" id="5801"/>
    <lineage>
        <taxon>Eukaryota</taxon>
        <taxon>Sar</taxon>
        <taxon>Alveolata</taxon>
        <taxon>Apicomplexa</taxon>
        <taxon>Conoidasida</taxon>
        <taxon>Coccidia</taxon>
        <taxon>Eucoccidiorida</taxon>
        <taxon>Eimeriorina</taxon>
        <taxon>Eimeriidae</taxon>
        <taxon>Eimeria</taxon>
    </lineage>
</organism>
<dbReference type="EMBL" id="HG672063">
    <property type="protein sequence ID" value="CDI82115.1"/>
    <property type="molecule type" value="Genomic_DNA"/>
</dbReference>
<dbReference type="OrthoDB" id="1058301at2759"/>
<dbReference type="AlphaFoldDB" id="U6GPK1"/>
<dbReference type="VEuPathDB" id="ToxoDB:EAH_00064890"/>
<keyword evidence="1" id="KW-0436">Ligase</keyword>
<feature type="non-terminal residue" evidence="1">
    <location>
        <position position="1"/>
    </location>
</feature>
<dbReference type="SUPFAM" id="SSF55826">
    <property type="entry name" value="YbaK/ProRS associated domain"/>
    <property type="match status" value="1"/>
</dbReference>
<dbReference type="Proteomes" id="UP000018050">
    <property type="component" value="Unassembled WGS sequence"/>
</dbReference>